<dbReference type="Pfam" id="PF01470">
    <property type="entry name" value="Peptidase_C15"/>
    <property type="match status" value="1"/>
</dbReference>
<evidence type="ECO:0000256" key="7">
    <source>
        <dbReference type="ARBA" id="ARBA00022801"/>
    </source>
</evidence>
<dbReference type="EC" id="3.4.19.3" evidence="9"/>
<name>A0A6M0QAW0_9BACI</name>
<accession>A0A6M0QAW0</accession>
<comment type="similarity">
    <text evidence="4">Belongs to the peptidase C15 family.</text>
</comment>
<evidence type="ECO:0000256" key="6">
    <source>
        <dbReference type="ARBA" id="ARBA00022670"/>
    </source>
</evidence>
<evidence type="ECO:0000256" key="9">
    <source>
        <dbReference type="PROSITE-ProRule" id="PRU10076"/>
    </source>
</evidence>
<dbReference type="Proteomes" id="UP000481043">
    <property type="component" value="Unassembled WGS sequence"/>
</dbReference>
<gene>
    <name evidence="10" type="ORF">G4D63_14215</name>
</gene>
<dbReference type="PIRSF" id="PIRSF015592">
    <property type="entry name" value="Prld-crbxl_pptds"/>
    <property type="match status" value="1"/>
</dbReference>
<dbReference type="InterPro" id="IPR000816">
    <property type="entry name" value="Peptidase_C15"/>
</dbReference>
<comment type="function">
    <text evidence="2">Removes 5-oxoproline from various penultimate amino acid residues except L-proline.</text>
</comment>
<dbReference type="PROSITE" id="PS01333">
    <property type="entry name" value="PYRASE_GLU"/>
    <property type="match status" value="1"/>
</dbReference>
<evidence type="ECO:0000256" key="8">
    <source>
        <dbReference type="ARBA" id="ARBA00022807"/>
    </source>
</evidence>
<comment type="caution">
    <text evidence="10">The sequence shown here is derived from an EMBL/GenBank/DDBJ whole genome shotgun (WGS) entry which is preliminary data.</text>
</comment>
<dbReference type="InterPro" id="IPR036440">
    <property type="entry name" value="Peptidase_C15-like_sf"/>
</dbReference>
<sequence>MKKLLLTGFVPFLEFKVNPTEEIAKALDGKVIGNYEVVGRVLPVEFNQTAIRAIELYEEVQPDAVIHLGLAGGRSKITPERIAINCSDGAPDNTGVVLQDAAIEEDGPDGYFSTLPIRQFVNVLQENNYPAQISNSAGTYLCNFVMYNTLHYIQKHNKNTIAGFIHIPASHELSIQQPSVPSWSQRDLQDSIKLLIESLD</sequence>
<dbReference type="SUPFAM" id="SSF53182">
    <property type="entry name" value="Pyrrolidone carboxyl peptidase (pyroglutamate aminopeptidase)"/>
    <property type="match status" value="1"/>
</dbReference>
<proteinExistence type="inferred from homology"/>
<dbReference type="AlphaFoldDB" id="A0A6M0QAW0"/>
<evidence type="ECO:0000256" key="2">
    <source>
        <dbReference type="ARBA" id="ARBA00002280"/>
    </source>
</evidence>
<keyword evidence="7 10" id="KW-0378">Hydrolase</keyword>
<feature type="active site" evidence="9">
    <location>
        <position position="80"/>
    </location>
</feature>
<evidence type="ECO:0000256" key="4">
    <source>
        <dbReference type="ARBA" id="ARBA00006641"/>
    </source>
</evidence>
<evidence type="ECO:0000256" key="1">
    <source>
        <dbReference type="ARBA" id="ARBA00001770"/>
    </source>
</evidence>
<dbReference type="RefSeq" id="WP_163180366.1">
    <property type="nucleotide sequence ID" value="NZ_JAAIWM010000005.1"/>
</dbReference>
<dbReference type="CDD" id="cd00501">
    <property type="entry name" value="Peptidase_C15"/>
    <property type="match status" value="1"/>
</dbReference>
<dbReference type="PRINTS" id="PR00706">
    <property type="entry name" value="PYROGLUPTASE"/>
</dbReference>
<keyword evidence="8" id="KW-0788">Thiol protease</keyword>
<dbReference type="GO" id="GO:0005829">
    <property type="term" value="C:cytosol"/>
    <property type="evidence" value="ECO:0007669"/>
    <property type="project" value="InterPro"/>
</dbReference>
<keyword evidence="6" id="KW-0645">Protease</keyword>
<dbReference type="GO" id="GO:0006508">
    <property type="term" value="P:proteolysis"/>
    <property type="evidence" value="ECO:0007669"/>
    <property type="project" value="UniProtKB-KW"/>
</dbReference>
<evidence type="ECO:0000256" key="3">
    <source>
        <dbReference type="ARBA" id="ARBA00004496"/>
    </source>
</evidence>
<evidence type="ECO:0000313" key="10">
    <source>
        <dbReference type="EMBL" id="NEY72889.1"/>
    </source>
</evidence>
<protein>
    <recommendedName>
        <fullName evidence="9">Pyroglutamyl-peptidase I</fullName>
        <ecNumber evidence="9">3.4.19.3</ecNumber>
    </recommendedName>
</protein>
<dbReference type="PANTHER" id="PTHR23402">
    <property type="entry name" value="PROTEASE FAMILY C15 PYROGLUTAMYL-PEPTIDASE I-RELATED"/>
    <property type="match status" value="1"/>
</dbReference>
<dbReference type="Gene3D" id="3.40.630.20">
    <property type="entry name" value="Peptidase C15, pyroglutamyl peptidase I-like"/>
    <property type="match status" value="1"/>
</dbReference>
<dbReference type="EMBL" id="JAAIWM010000005">
    <property type="protein sequence ID" value="NEY72889.1"/>
    <property type="molecule type" value="Genomic_DNA"/>
</dbReference>
<dbReference type="PANTHER" id="PTHR23402:SF1">
    <property type="entry name" value="PYROGLUTAMYL-PEPTIDASE I"/>
    <property type="match status" value="1"/>
</dbReference>
<keyword evidence="5" id="KW-0963">Cytoplasm</keyword>
<dbReference type="NCBIfam" id="NF009676">
    <property type="entry name" value="PRK13197.1"/>
    <property type="match status" value="1"/>
</dbReference>
<evidence type="ECO:0000313" key="11">
    <source>
        <dbReference type="Proteomes" id="UP000481043"/>
    </source>
</evidence>
<dbReference type="GO" id="GO:0016920">
    <property type="term" value="F:pyroglutamyl-peptidase activity"/>
    <property type="evidence" value="ECO:0007669"/>
    <property type="project" value="UniProtKB-EC"/>
</dbReference>
<comment type="subcellular location">
    <subcellularLocation>
        <location evidence="3">Cytoplasm</location>
    </subcellularLocation>
</comment>
<keyword evidence="11" id="KW-1185">Reference proteome</keyword>
<organism evidence="10 11">
    <name type="scientific">Bacillus mesophilus</name>
    <dbReference type="NCBI Taxonomy" id="1808955"/>
    <lineage>
        <taxon>Bacteria</taxon>
        <taxon>Bacillati</taxon>
        <taxon>Bacillota</taxon>
        <taxon>Bacilli</taxon>
        <taxon>Bacillales</taxon>
        <taxon>Bacillaceae</taxon>
        <taxon>Bacillus</taxon>
    </lineage>
</organism>
<comment type="catalytic activity">
    <reaction evidence="1 9">
        <text>Release of an N-terminal pyroglutamyl group from a polypeptide, the second amino acid generally not being Pro.</text>
        <dbReference type="EC" id="3.4.19.3"/>
    </reaction>
</comment>
<dbReference type="InterPro" id="IPR016125">
    <property type="entry name" value="Peptidase_C15-like"/>
</dbReference>
<evidence type="ECO:0000256" key="5">
    <source>
        <dbReference type="ARBA" id="ARBA00022490"/>
    </source>
</evidence>
<dbReference type="InterPro" id="IPR033693">
    <property type="entry name" value="PGPEP1_Glu_AS"/>
</dbReference>
<reference evidence="10 11" key="1">
    <citation type="submission" date="2020-02" db="EMBL/GenBank/DDBJ databases">
        <title>Bacillus aquiflavi sp. nov., isolated from yellow water of strong flavor Chinese baijiu in Yibin region of China.</title>
        <authorList>
            <person name="Xie J."/>
        </authorList>
    </citation>
    <scope>NUCLEOTIDE SEQUENCE [LARGE SCALE GENOMIC DNA]</scope>
    <source>
        <strain evidence="10 11">SA4</strain>
    </source>
</reference>